<dbReference type="GeneID" id="92363136"/>
<dbReference type="Gene3D" id="3.30.420.40">
    <property type="match status" value="2"/>
</dbReference>
<dbReference type="InterPro" id="IPR043129">
    <property type="entry name" value="ATPase_NBD"/>
</dbReference>
<sequence>MCEACFRCDFSRSISRVRASHLDLGAALLCTAAHPTENCRDVRPASLSLAPSHIIFPAAAAARRPSKSLPSPPQPLPPLKHTKQARAQPYTHSRGSIEADHQRSVAVAADMNIPLNTVKVLRHVPLPDDASVLHTNAAVLDMGSHTTRLGFAGDTAPRMRQRTCVVKGKATFSDAFDVLDNIADSTAAATVLEKGVITDWDGYEELLSRIARILNLGNIESNTPLLVTEKALVPMHQRQKIAEILFETHDVVATSFALSPVLSLYASGLSSGVAVELGYDQSHVAPVFQGFSLFHATHCLEIGGAHLSRHFTSLMSGVASTHVPVLESMTPTQRESMWDYIKERHCAVAEDAQSFSEISRAGTMIGNSSAGSPLGGSYDEQDRYREECVLPDGTVLPISGGARFTPGECYFQPSLSPALQHQRDQSTVADEVLLRTTHTPVCIPDLVVDAMQRCDHDLLPTFASHIVLSGGASLLRGLTQRVETDVQACLDSAKGIPSAGRARVYADVERRDAAFLGGSIWASLPAAQALWVTKADYSEVGCMAVVRGCF</sequence>
<dbReference type="Proteomes" id="UP000674143">
    <property type="component" value="Unassembled WGS sequence"/>
</dbReference>
<dbReference type="KEGG" id="loi:92363136"/>
<proteinExistence type="inferred from homology"/>
<keyword evidence="4" id="KW-1185">Reference proteome</keyword>
<dbReference type="SUPFAM" id="SSF53067">
    <property type="entry name" value="Actin-like ATPase domain"/>
    <property type="match status" value="2"/>
</dbReference>
<dbReference type="RefSeq" id="XP_067064585.1">
    <property type="nucleotide sequence ID" value="XM_067209202.1"/>
</dbReference>
<dbReference type="SMR" id="A0A836GZL1"/>
<dbReference type="Pfam" id="PF00022">
    <property type="entry name" value="Actin"/>
    <property type="match status" value="1"/>
</dbReference>
<dbReference type="PRINTS" id="PR00190">
    <property type="entry name" value="ACTIN"/>
</dbReference>
<protein>
    <recommendedName>
        <fullName evidence="5">Actin-like protein</fullName>
    </recommendedName>
</protein>
<dbReference type="EMBL" id="JAFHLR010000015">
    <property type="protein sequence ID" value="KAG5483089.1"/>
    <property type="molecule type" value="Genomic_DNA"/>
</dbReference>
<dbReference type="AlphaFoldDB" id="A0A836GZL1"/>
<evidence type="ECO:0000256" key="1">
    <source>
        <dbReference type="RuleBase" id="RU000487"/>
    </source>
</evidence>
<gene>
    <name evidence="3" type="ORF">LSCM4_07304</name>
</gene>
<organism evidence="3 4">
    <name type="scientific">Leishmania orientalis</name>
    <dbReference type="NCBI Taxonomy" id="2249476"/>
    <lineage>
        <taxon>Eukaryota</taxon>
        <taxon>Discoba</taxon>
        <taxon>Euglenozoa</taxon>
        <taxon>Kinetoplastea</taxon>
        <taxon>Metakinetoplastina</taxon>
        <taxon>Trypanosomatida</taxon>
        <taxon>Trypanosomatidae</taxon>
        <taxon>Leishmaniinae</taxon>
        <taxon>Leishmania</taxon>
    </lineage>
</organism>
<evidence type="ECO:0000313" key="4">
    <source>
        <dbReference type="Proteomes" id="UP000674143"/>
    </source>
</evidence>
<dbReference type="Gene3D" id="3.90.640.10">
    <property type="entry name" value="Actin, Chain A, domain 4"/>
    <property type="match status" value="1"/>
</dbReference>
<comment type="caution">
    <text evidence="3">The sequence shown here is derived from an EMBL/GenBank/DDBJ whole genome shotgun (WGS) entry which is preliminary data.</text>
</comment>
<feature type="region of interest" description="Disordered" evidence="2">
    <location>
        <begin position="61"/>
        <end position="98"/>
    </location>
</feature>
<evidence type="ECO:0000256" key="2">
    <source>
        <dbReference type="SAM" id="MobiDB-lite"/>
    </source>
</evidence>
<comment type="similarity">
    <text evidence="1">Belongs to the actin family.</text>
</comment>
<evidence type="ECO:0008006" key="5">
    <source>
        <dbReference type="Google" id="ProtNLM"/>
    </source>
</evidence>
<reference evidence="4" key="1">
    <citation type="journal article" date="2021" name="Microbiol. Resour. Announc.">
        <title>LGAAP: Leishmaniinae Genome Assembly and Annotation Pipeline.</title>
        <authorList>
            <person name="Almutairi H."/>
            <person name="Urbaniak M.D."/>
            <person name="Bates M.D."/>
            <person name="Jariyapan N."/>
            <person name="Kwakye-Nuako G."/>
            <person name="Thomaz-Soccol V."/>
            <person name="Al-Salem W.S."/>
            <person name="Dillon R.J."/>
            <person name="Bates P.A."/>
            <person name="Gatherer D."/>
        </authorList>
    </citation>
    <scope>NUCLEOTIDE SEQUENCE [LARGE SCALE GENOMIC DNA]</scope>
</reference>
<name>A0A836GZL1_9TRYP</name>
<accession>A0A836GZL1</accession>
<evidence type="ECO:0000313" key="3">
    <source>
        <dbReference type="EMBL" id="KAG5483089.1"/>
    </source>
</evidence>
<dbReference type="InterPro" id="IPR004000">
    <property type="entry name" value="Actin"/>
</dbReference>
<dbReference type="PANTHER" id="PTHR11937">
    <property type="entry name" value="ACTIN"/>
    <property type="match status" value="1"/>
</dbReference>
<dbReference type="SMART" id="SM00268">
    <property type="entry name" value="ACTIN"/>
    <property type="match status" value="1"/>
</dbReference>
<reference evidence="4" key="2">
    <citation type="journal article" date="2021" name="Sci. Data">
        <title>Chromosome-scale genome sequencing, assembly and annotation of six genomes from subfamily Leishmaniinae.</title>
        <authorList>
            <person name="Almutairi H."/>
            <person name="Urbaniak M.D."/>
            <person name="Bates M.D."/>
            <person name="Jariyapan N."/>
            <person name="Kwakye-Nuako G."/>
            <person name="Thomaz Soccol V."/>
            <person name="Al-Salem W.S."/>
            <person name="Dillon R.J."/>
            <person name="Bates P.A."/>
            <person name="Gatherer D."/>
        </authorList>
    </citation>
    <scope>NUCLEOTIDE SEQUENCE [LARGE SCALE GENOMIC DNA]</scope>
</reference>